<evidence type="ECO:0000313" key="4">
    <source>
        <dbReference type="EMBL" id="PWS38182.1"/>
    </source>
</evidence>
<dbReference type="InterPro" id="IPR016161">
    <property type="entry name" value="Ald_DH/histidinol_DH"/>
</dbReference>
<dbReference type="AlphaFoldDB" id="A0A317FIM7"/>
<dbReference type="GO" id="GO:0009898">
    <property type="term" value="C:cytoplasmic side of plasma membrane"/>
    <property type="evidence" value="ECO:0007669"/>
    <property type="project" value="TreeGrafter"/>
</dbReference>
<sequence>MAGDFRDALFAKHRATLEQAMQAARSRAYFSAYPEAPSGRIYGETAKADADAGFAALLAKPFAPGARQVGAEVSPWGPALRITYPSEDVATLVARAEEAAPAWAEASPEHRAGVCLEILHRLNRDSFLMAQAVMHTTGQGWAMAFQAGGPHAQDRGLEAVAYAMEELGKIPGAVRWSKPAGKETLNLDKTFRVIPRGIGLVIGCATFPTWNGYPGLFADLATGNAVIVKPHPAAILPLALTVRTARAVLAEAGFPEDVVQLAPDTADAPLAAELARHPAIGIVDFTGGPAFGGWLRTHVAGAKPLHTEEAGINPVVLHSTADFAGLCRNLAFSLSLYSGQMCTAPQNLFVPSGGIMTESGPKAFDEVAQALAAAVDALLADPARAAGVLGTVQNPATLDRIAAARGLGRVVRDSGTVEMPGFAQARSATPLIVAVEAADRAAWGEERFGPIAFLIRCKDADEALALAAASVREKGAITALVHSTDEAFLQRAETAFARAGVALSENLCGGLFVNQSAAFSDYHVSGANPAGTSCLTDAAFVANRFHIAMARRPAAA</sequence>
<keyword evidence="1" id="KW-0560">Oxidoreductase</keyword>
<dbReference type="InterPro" id="IPR011975">
    <property type="entry name" value="PaaN_2"/>
</dbReference>
<evidence type="ECO:0000256" key="1">
    <source>
        <dbReference type="ARBA" id="ARBA00023002"/>
    </source>
</evidence>
<dbReference type="PANTHER" id="PTHR42862:SF1">
    <property type="entry name" value="DELTA-1-PYRROLINE-5-CARBOXYLATE DEHYDROGENASE 2, ISOFORM A-RELATED"/>
    <property type="match status" value="1"/>
</dbReference>
<dbReference type="InterPro" id="IPR015590">
    <property type="entry name" value="Aldehyde_DH_dom"/>
</dbReference>
<name>A0A317FIM7_9PROT</name>
<feature type="domain" description="Aldehyde dehydrogenase" evidence="3">
    <location>
        <begin position="86"/>
        <end position="494"/>
    </location>
</feature>
<dbReference type="SUPFAM" id="SSF53720">
    <property type="entry name" value="ALDH-like"/>
    <property type="match status" value="1"/>
</dbReference>
<dbReference type="Pfam" id="PF00171">
    <property type="entry name" value="Aldedh"/>
    <property type="match status" value="1"/>
</dbReference>
<dbReference type="EMBL" id="QGNA01000001">
    <property type="protein sequence ID" value="PWS38182.1"/>
    <property type="molecule type" value="Genomic_DNA"/>
</dbReference>
<dbReference type="RefSeq" id="WP_109868803.1">
    <property type="nucleotide sequence ID" value="NZ_QGNA01000001.1"/>
</dbReference>
<comment type="caution">
    <text evidence="4">The sequence shown here is derived from an EMBL/GenBank/DDBJ whole genome shotgun (WGS) entry which is preliminary data.</text>
</comment>
<keyword evidence="5" id="KW-1185">Reference proteome</keyword>
<proteinExistence type="predicted"/>
<keyword evidence="2" id="KW-0520">NAD</keyword>
<reference evidence="5" key="1">
    <citation type="submission" date="2018-05" db="EMBL/GenBank/DDBJ databases">
        <authorList>
            <person name="Du Z."/>
            <person name="Wang X."/>
        </authorList>
    </citation>
    <scope>NUCLEOTIDE SEQUENCE [LARGE SCALE GENOMIC DNA]</scope>
    <source>
        <strain evidence="5">CQN31</strain>
    </source>
</reference>
<organism evidence="4 5">
    <name type="scientific">Falsiroseomonas bella</name>
    <dbReference type="NCBI Taxonomy" id="2184016"/>
    <lineage>
        <taxon>Bacteria</taxon>
        <taxon>Pseudomonadati</taxon>
        <taxon>Pseudomonadota</taxon>
        <taxon>Alphaproteobacteria</taxon>
        <taxon>Acetobacterales</taxon>
        <taxon>Roseomonadaceae</taxon>
        <taxon>Falsiroseomonas</taxon>
    </lineage>
</organism>
<gene>
    <name evidence="4" type="primary">paaN</name>
    <name evidence="4" type="ORF">DFH01_02455</name>
</gene>
<dbReference type="GO" id="GO:0003842">
    <property type="term" value="F:L-glutamate gamma-semialdehyde dehydrogenase activity"/>
    <property type="evidence" value="ECO:0007669"/>
    <property type="project" value="TreeGrafter"/>
</dbReference>
<dbReference type="Gene3D" id="3.40.605.10">
    <property type="entry name" value="Aldehyde Dehydrogenase, Chain A, domain 1"/>
    <property type="match status" value="1"/>
</dbReference>
<dbReference type="InterPro" id="IPR016162">
    <property type="entry name" value="Ald_DH_N"/>
</dbReference>
<dbReference type="Gene3D" id="3.40.309.10">
    <property type="entry name" value="Aldehyde Dehydrogenase, Chain A, domain 2"/>
    <property type="match status" value="1"/>
</dbReference>
<dbReference type="InterPro" id="IPR050485">
    <property type="entry name" value="Proline_metab_enzyme"/>
</dbReference>
<dbReference type="GO" id="GO:0010133">
    <property type="term" value="P:L-proline catabolic process to L-glutamate"/>
    <property type="evidence" value="ECO:0007669"/>
    <property type="project" value="TreeGrafter"/>
</dbReference>
<accession>A0A317FIM7</accession>
<dbReference type="OrthoDB" id="5288459at2"/>
<dbReference type="InterPro" id="IPR016163">
    <property type="entry name" value="Ald_DH_C"/>
</dbReference>
<dbReference type="NCBIfam" id="TIGR02288">
    <property type="entry name" value="PaaN_2"/>
    <property type="match status" value="1"/>
</dbReference>
<evidence type="ECO:0000256" key="2">
    <source>
        <dbReference type="ARBA" id="ARBA00023027"/>
    </source>
</evidence>
<evidence type="ECO:0000313" key="5">
    <source>
        <dbReference type="Proteomes" id="UP000245765"/>
    </source>
</evidence>
<dbReference type="Proteomes" id="UP000245765">
    <property type="component" value="Unassembled WGS sequence"/>
</dbReference>
<evidence type="ECO:0000259" key="3">
    <source>
        <dbReference type="Pfam" id="PF00171"/>
    </source>
</evidence>
<dbReference type="PANTHER" id="PTHR42862">
    <property type="entry name" value="DELTA-1-PYRROLINE-5-CARBOXYLATE DEHYDROGENASE 1, ISOFORM A-RELATED"/>
    <property type="match status" value="1"/>
</dbReference>
<protein>
    <submittedName>
        <fullName evidence="4">Phenylacetic acid degradation protein PaaN</fullName>
    </submittedName>
</protein>